<evidence type="ECO:0000313" key="2">
    <source>
        <dbReference type="Proteomes" id="UP000095230"/>
    </source>
</evidence>
<dbReference type="Proteomes" id="UP000095230">
    <property type="component" value="Unassembled WGS sequence"/>
</dbReference>
<evidence type="ECO:0000313" key="1">
    <source>
        <dbReference type="EMBL" id="OEG74381.1"/>
    </source>
</evidence>
<gene>
    <name evidence="1" type="ORF">BEL05_05930</name>
</gene>
<accession>A0A1E5IUZ1</accession>
<organism evidence="1 2">
    <name type="scientific">Shewanella colwelliana</name>
    <name type="common">Alteromonas colwelliana</name>
    <dbReference type="NCBI Taxonomy" id="23"/>
    <lineage>
        <taxon>Bacteria</taxon>
        <taxon>Pseudomonadati</taxon>
        <taxon>Pseudomonadota</taxon>
        <taxon>Gammaproteobacteria</taxon>
        <taxon>Alteromonadales</taxon>
        <taxon>Shewanellaceae</taxon>
        <taxon>Shewanella</taxon>
    </lineage>
</organism>
<dbReference type="STRING" id="23.BEL05_05930"/>
<reference evidence="1 2" key="1">
    <citation type="submission" date="2016-07" db="EMBL/GenBank/DDBJ databases">
        <title>Whole-genome of two Shewanella species isolated from a digestive organ of sea cucumber Apostichopus japonicus Selenka 1867.</title>
        <authorList>
            <person name="Hong H.-H."/>
            <person name="Choi H."/>
            <person name="Cheon S."/>
            <person name="Oh J.-S."/>
            <person name="Lee H.-G."/>
            <person name="Park C."/>
        </authorList>
    </citation>
    <scope>NUCLEOTIDE SEQUENCE [LARGE SCALE GENOMIC DNA]</scope>
    <source>
        <strain evidence="1 2">CSB03KR</strain>
    </source>
</reference>
<dbReference type="EMBL" id="MCBT01000022">
    <property type="protein sequence ID" value="OEG74381.1"/>
    <property type="molecule type" value="Genomic_DNA"/>
</dbReference>
<comment type="caution">
    <text evidence="1">The sequence shown here is derived from an EMBL/GenBank/DDBJ whole genome shotgun (WGS) entry which is preliminary data.</text>
</comment>
<name>A0A1E5IUZ1_SHECO</name>
<sequence length="196" mass="21455">MGCALLCTTNMSNASEPLPASSTAHQLTIFKQQLGLHFPTDWRLAYSEQSGNMFSAEFVPQQEMLTSWSSLYCIQGFKGMADGIEPEEFLDTFAANYQQVCEGEMQYNKLGATQIEGKESFSAMLTCSKMPHTHKGKSGQGVGMGEIGHYTVISGSEDLFLLHQSARGEALLSPTTQLSLSIEPPVKMVSDIKTLR</sequence>
<dbReference type="AlphaFoldDB" id="A0A1E5IUZ1"/>
<protein>
    <submittedName>
        <fullName evidence="1">Uncharacterized protein</fullName>
    </submittedName>
</protein>
<proteinExistence type="predicted"/>